<feature type="transmembrane region" description="Helical" evidence="1">
    <location>
        <begin position="49"/>
        <end position="67"/>
    </location>
</feature>
<dbReference type="PANTHER" id="PTHR34220:SF7">
    <property type="entry name" value="SENSOR HISTIDINE KINASE YPDA"/>
    <property type="match status" value="1"/>
</dbReference>
<dbReference type="Pfam" id="PF06580">
    <property type="entry name" value="His_kinase"/>
    <property type="match status" value="1"/>
</dbReference>
<dbReference type="InterPro" id="IPR036890">
    <property type="entry name" value="HATPase_C_sf"/>
</dbReference>
<dbReference type="RefSeq" id="WP_321564492.1">
    <property type="nucleotide sequence ID" value="NZ_CP139558.1"/>
</dbReference>
<keyword evidence="1" id="KW-0472">Membrane</keyword>
<feature type="domain" description="Signal transduction histidine kinase internal region" evidence="2">
    <location>
        <begin position="168"/>
        <end position="247"/>
    </location>
</feature>
<evidence type="ECO:0000259" key="2">
    <source>
        <dbReference type="Pfam" id="PF06580"/>
    </source>
</evidence>
<dbReference type="InterPro" id="IPR010559">
    <property type="entry name" value="Sig_transdc_His_kin_internal"/>
</dbReference>
<evidence type="ECO:0000313" key="4">
    <source>
        <dbReference type="Proteomes" id="UP001324380"/>
    </source>
</evidence>
<keyword evidence="4" id="KW-1185">Reference proteome</keyword>
<keyword evidence="1" id="KW-0812">Transmembrane</keyword>
<feature type="transmembrane region" description="Helical" evidence="1">
    <location>
        <begin position="21"/>
        <end position="43"/>
    </location>
</feature>
<dbReference type="PANTHER" id="PTHR34220">
    <property type="entry name" value="SENSOR HISTIDINE KINASE YPDA"/>
    <property type="match status" value="1"/>
</dbReference>
<name>A0ABZ0TQG1_9SPHI</name>
<keyword evidence="3" id="KW-0418">Kinase</keyword>
<keyword evidence="1" id="KW-1133">Transmembrane helix</keyword>
<reference evidence="3 4" key="1">
    <citation type="submission" date="2023-11" db="EMBL/GenBank/DDBJ databases">
        <title>Analysis of the Genomes of Mucilaginibacter gossypii cycad 4 and M. sabulilitoris SNA2: microbes with the potential for plant growth promotion.</title>
        <authorList>
            <person name="Hirsch A.M."/>
            <person name="Humm E."/>
            <person name="Rubbi M."/>
            <person name="Del Vecchio G."/>
            <person name="Ha S.M."/>
            <person name="Pellegrini M."/>
            <person name="Gunsalus R.P."/>
        </authorList>
    </citation>
    <scope>NUCLEOTIDE SEQUENCE [LARGE SCALE GENOMIC DNA]</scope>
    <source>
        <strain evidence="3 4">SNA2</strain>
    </source>
</reference>
<proteinExistence type="predicted"/>
<feature type="transmembrane region" description="Helical" evidence="1">
    <location>
        <begin position="79"/>
        <end position="102"/>
    </location>
</feature>
<dbReference type="Proteomes" id="UP001324380">
    <property type="component" value="Chromosome"/>
</dbReference>
<protein>
    <submittedName>
        <fullName evidence="3">Histidine kinase</fullName>
    </submittedName>
</protein>
<dbReference type="Gene3D" id="3.30.565.10">
    <property type="entry name" value="Histidine kinase-like ATPase, C-terminal domain"/>
    <property type="match status" value="1"/>
</dbReference>
<keyword evidence="3" id="KW-0808">Transferase</keyword>
<dbReference type="InterPro" id="IPR050640">
    <property type="entry name" value="Bact_2-comp_sensor_kinase"/>
</dbReference>
<sequence>MNDVIDRGLSKIKIPRVYQHLLFWAVVYLIVASLYSVQTSFWISLRNNLFFMPVQIAYYYAIAYWIIPRYLFVKDYLKFTSLLIFLIVVSLFLTRAVAILFVNPYLVRVMNIIDPGYIKATQQPFFVNMLDMQSMVNALKGVNLIIGFVLAIKLFKMWYERKQAALEAELSALKAQVHPHFLFNTLNNLYALSLDNSPKSPQLILDLSGILRYMLYECNTSEVPLEKEILMIQQYIKLEKLRYEDRIDINFTVTGSPQNKIIAPLVILPFIENAFKHGTSEKTGLVWINIDMSITGNHFKLKVANNNPEKQPDNGEATNRGHIGLKNVMKRLDLLYPATSKLKIMNEDETFLIILDMDLNTIKQPLKQLVNV</sequence>
<evidence type="ECO:0000256" key="1">
    <source>
        <dbReference type="SAM" id="Phobius"/>
    </source>
</evidence>
<evidence type="ECO:0000313" key="3">
    <source>
        <dbReference type="EMBL" id="WPU95381.1"/>
    </source>
</evidence>
<gene>
    <name evidence="3" type="ORF">SNE25_07575</name>
</gene>
<feature type="transmembrane region" description="Helical" evidence="1">
    <location>
        <begin position="135"/>
        <end position="155"/>
    </location>
</feature>
<dbReference type="GO" id="GO:0016301">
    <property type="term" value="F:kinase activity"/>
    <property type="evidence" value="ECO:0007669"/>
    <property type="project" value="UniProtKB-KW"/>
</dbReference>
<accession>A0ABZ0TQG1</accession>
<organism evidence="3 4">
    <name type="scientific">Mucilaginibacter sabulilitoris</name>
    <dbReference type="NCBI Taxonomy" id="1173583"/>
    <lineage>
        <taxon>Bacteria</taxon>
        <taxon>Pseudomonadati</taxon>
        <taxon>Bacteroidota</taxon>
        <taxon>Sphingobacteriia</taxon>
        <taxon>Sphingobacteriales</taxon>
        <taxon>Sphingobacteriaceae</taxon>
        <taxon>Mucilaginibacter</taxon>
    </lineage>
</organism>
<dbReference type="EMBL" id="CP139558">
    <property type="protein sequence ID" value="WPU95381.1"/>
    <property type="molecule type" value="Genomic_DNA"/>
</dbReference>